<accession>A0A3A4ZDH8</accession>
<reference evidence="2 3" key="1">
    <citation type="journal article" date="2017" name="ISME J.">
        <title>Energy and carbon metabolisms in a deep terrestrial subsurface fluid microbial community.</title>
        <authorList>
            <person name="Momper L."/>
            <person name="Jungbluth S.P."/>
            <person name="Lee M.D."/>
            <person name="Amend J.P."/>
        </authorList>
    </citation>
    <scope>NUCLEOTIDE SEQUENCE [LARGE SCALE GENOMIC DNA]</scope>
    <source>
        <strain evidence="2">SURF_46</strain>
    </source>
</reference>
<comment type="caution">
    <text evidence="2">The sequence shown here is derived from an EMBL/GenBank/DDBJ whole genome shotgun (WGS) entry which is preliminary data.</text>
</comment>
<dbReference type="NCBIfam" id="TIGR00689">
    <property type="entry name" value="rpiB_lacA_lacB"/>
    <property type="match status" value="1"/>
</dbReference>
<sequence length="183" mass="20932">MEHCRHKRGTSNLFGRWYICCNSFSQKKKCGIIYNNMLYITSDHRGFQLKSEIIKYLKEQGVEVQDLGPFGLDESDDYPDYTIRLVEKLKGDILVNKGIIICKNGVGVSMLANKFRDIRAALSWNPDHAVSSRIDDNSNVLALPSGFIDKTTALETVRSWLKEDFSGAERHRKRLEIVNNFGQ</sequence>
<dbReference type="Pfam" id="PF02502">
    <property type="entry name" value="LacAB_rpiB"/>
    <property type="match status" value="1"/>
</dbReference>
<evidence type="ECO:0000256" key="1">
    <source>
        <dbReference type="ARBA" id="ARBA00008754"/>
    </source>
</evidence>
<dbReference type="EMBL" id="QZJF01000016">
    <property type="protein sequence ID" value="RJR27128.1"/>
    <property type="molecule type" value="Genomic_DNA"/>
</dbReference>
<name>A0A3A4ZDH8_UNCKA</name>
<organism evidence="2 3">
    <name type="scientific">candidate division WWE3 bacterium</name>
    <dbReference type="NCBI Taxonomy" id="2053526"/>
    <lineage>
        <taxon>Bacteria</taxon>
        <taxon>Katanobacteria</taxon>
    </lineage>
</organism>
<evidence type="ECO:0000313" key="2">
    <source>
        <dbReference type="EMBL" id="RJR27128.1"/>
    </source>
</evidence>
<comment type="similarity">
    <text evidence="1">Belongs to the LacAB/RpiB family.</text>
</comment>
<dbReference type="InterPro" id="IPR036569">
    <property type="entry name" value="RpiB_LacA_LacB_sf"/>
</dbReference>
<dbReference type="AlphaFoldDB" id="A0A3A4ZDH8"/>
<dbReference type="GO" id="GO:0019316">
    <property type="term" value="P:D-allose catabolic process"/>
    <property type="evidence" value="ECO:0007669"/>
    <property type="project" value="TreeGrafter"/>
</dbReference>
<evidence type="ECO:0000313" key="3">
    <source>
        <dbReference type="Proteomes" id="UP000265540"/>
    </source>
</evidence>
<dbReference type="PANTHER" id="PTHR30345:SF0">
    <property type="entry name" value="DNA DAMAGE-REPAIR_TOLERATION PROTEIN DRT102"/>
    <property type="match status" value="1"/>
</dbReference>
<dbReference type="InterPro" id="IPR003500">
    <property type="entry name" value="RpiB_LacA_LacB"/>
</dbReference>
<dbReference type="PANTHER" id="PTHR30345">
    <property type="entry name" value="RIBOSE-5-PHOSPHATE ISOMERASE B"/>
    <property type="match status" value="1"/>
</dbReference>
<dbReference type="Proteomes" id="UP000265540">
    <property type="component" value="Unassembled WGS sequence"/>
</dbReference>
<dbReference type="Gene3D" id="3.40.1400.10">
    <property type="entry name" value="Sugar-phosphate isomerase, RpiB/LacA/LacB"/>
    <property type="match status" value="1"/>
</dbReference>
<dbReference type="GO" id="GO:0009052">
    <property type="term" value="P:pentose-phosphate shunt, non-oxidative branch"/>
    <property type="evidence" value="ECO:0007669"/>
    <property type="project" value="TreeGrafter"/>
</dbReference>
<dbReference type="GO" id="GO:0004751">
    <property type="term" value="F:ribose-5-phosphate isomerase activity"/>
    <property type="evidence" value="ECO:0007669"/>
    <property type="project" value="TreeGrafter"/>
</dbReference>
<proteinExistence type="inferred from homology"/>
<keyword evidence="2" id="KW-0413">Isomerase</keyword>
<dbReference type="SUPFAM" id="SSF89623">
    <property type="entry name" value="Ribose/Galactose isomerase RpiB/AlsB"/>
    <property type="match status" value="1"/>
</dbReference>
<protein>
    <submittedName>
        <fullName evidence="2">RpiB/LacA/LacB family sugar-phosphate isomerase</fullName>
    </submittedName>
</protein>
<gene>
    <name evidence="2" type="ORF">C4561_03115</name>
</gene>